<evidence type="ECO:0000313" key="11">
    <source>
        <dbReference type="Proteomes" id="UP000321057"/>
    </source>
</evidence>
<evidence type="ECO:0000256" key="2">
    <source>
        <dbReference type="ARBA" id="ARBA00022857"/>
    </source>
</evidence>
<dbReference type="PANTHER" id="PTHR43827">
    <property type="entry name" value="2,5-DIKETO-D-GLUCONIC ACID REDUCTASE"/>
    <property type="match status" value="1"/>
</dbReference>
<dbReference type="GO" id="GO:0050580">
    <property type="term" value="F:2,5-didehydrogluconate reductase activity"/>
    <property type="evidence" value="ECO:0007669"/>
    <property type="project" value="UniProtKB-EC"/>
</dbReference>
<dbReference type="PANTHER" id="PTHR43827:SF3">
    <property type="entry name" value="NADP-DEPENDENT OXIDOREDUCTASE DOMAIN-CONTAINING PROTEIN"/>
    <property type="match status" value="1"/>
</dbReference>
<dbReference type="PIRSF" id="PIRSF000097">
    <property type="entry name" value="AKR"/>
    <property type="match status" value="1"/>
</dbReference>
<evidence type="ECO:0000313" key="8">
    <source>
        <dbReference type="EMBL" id="GEQ05087.1"/>
    </source>
</evidence>
<evidence type="ECO:0000256" key="3">
    <source>
        <dbReference type="ARBA" id="ARBA00023002"/>
    </source>
</evidence>
<dbReference type="PROSITE" id="PS00062">
    <property type="entry name" value="ALDOKETO_REDUCTASE_2"/>
    <property type="match status" value="1"/>
</dbReference>
<evidence type="ECO:0000259" key="7">
    <source>
        <dbReference type="Pfam" id="PF00248"/>
    </source>
</evidence>
<dbReference type="InterPro" id="IPR036812">
    <property type="entry name" value="NAD(P)_OxRdtase_dom_sf"/>
</dbReference>
<proteinExistence type="inferred from homology"/>
<dbReference type="OrthoDB" id="9804790at2"/>
<protein>
    <submittedName>
        <fullName evidence="8">2,5-diketo-D-gluconic acid reductase</fullName>
    </submittedName>
    <submittedName>
        <fullName evidence="9">Aldo keto reductase</fullName>
        <ecNumber evidence="9">1.1.1.274</ecNumber>
    </submittedName>
</protein>
<dbReference type="GeneID" id="93845256"/>
<feature type="domain" description="NADP-dependent oxidoreductase" evidence="7">
    <location>
        <begin position="15"/>
        <end position="258"/>
    </location>
</feature>
<dbReference type="STRING" id="1293.SH09_06030"/>
<dbReference type="InterPro" id="IPR023210">
    <property type="entry name" value="NADP_OxRdtase_dom"/>
</dbReference>
<dbReference type="EMBL" id="BKAX01000003">
    <property type="protein sequence ID" value="GEQ05087.1"/>
    <property type="molecule type" value="Genomic_DNA"/>
</dbReference>
<evidence type="ECO:0000313" key="10">
    <source>
        <dbReference type="Proteomes" id="UP000255277"/>
    </source>
</evidence>
<dbReference type="PROSITE" id="PS00063">
    <property type="entry name" value="ALDOKETO_REDUCTASE_3"/>
    <property type="match status" value="1"/>
</dbReference>
<dbReference type="EC" id="1.1.1.274" evidence="9"/>
<feature type="site" description="Lowers pKa of active site Tyr" evidence="6">
    <location>
        <position position="73"/>
    </location>
</feature>
<dbReference type="SUPFAM" id="SSF51430">
    <property type="entry name" value="NAD(P)-linked oxidoreductase"/>
    <property type="match status" value="1"/>
</dbReference>
<feature type="active site" description="Proton donor" evidence="4">
    <location>
        <position position="48"/>
    </location>
</feature>
<dbReference type="Proteomes" id="UP000255277">
    <property type="component" value="Unassembled WGS sequence"/>
</dbReference>
<dbReference type="CDD" id="cd19132">
    <property type="entry name" value="AKR_AKR5D1_E1"/>
    <property type="match status" value="1"/>
</dbReference>
<feature type="binding site" evidence="5">
    <location>
        <position position="106"/>
    </location>
    <ligand>
        <name>substrate</name>
    </ligand>
</feature>
<reference evidence="8 11" key="2">
    <citation type="submission" date="2019-07" db="EMBL/GenBank/DDBJ databases">
        <title>Whole genome shotgun sequence of Staphylococcus gallinarum NBRC 109767.</title>
        <authorList>
            <person name="Hosoyama A."/>
            <person name="Uohara A."/>
            <person name="Ohji S."/>
            <person name="Ichikawa N."/>
        </authorList>
    </citation>
    <scope>NUCLEOTIDE SEQUENCE [LARGE SCALE GENOMIC DNA]</scope>
    <source>
        <strain evidence="8 11">NBRC 109767</strain>
    </source>
</reference>
<accession>A0A0D0QXG9</accession>
<gene>
    <name evidence="9" type="primary">dkgB</name>
    <name evidence="9" type="ORF">NCTC12195_02454</name>
    <name evidence="8" type="ORF">SGA02_09150</name>
</gene>
<dbReference type="InterPro" id="IPR020471">
    <property type="entry name" value="AKR"/>
</dbReference>
<name>A0A0D0QXG9_STAGA</name>
<evidence type="ECO:0000256" key="5">
    <source>
        <dbReference type="PIRSR" id="PIRSR000097-2"/>
    </source>
</evidence>
<dbReference type="AlphaFoldDB" id="A0A0D0QXG9"/>
<evidence type="ECO:0000256" key="6">
    <source>
        <dbReference type="PIRSR" id="PIRSR000097-3"/>
    </source>
</evidence>
<dbReference type="PRINTS" id="PR00069">
    <property type="entry name" value="ALDKETRDTASE"/>
</dbReference>
<organism evidence="9 10">
    <name type="scientific">Staphylococcus gallinarum</name>
    <dbReference type="NCBI Taxonomy" id="1293"/>
    <lineage>
        <taxon>Bacteria</taxon>
        <taxon>Bacillati</taxon>
        <taxon>Bacillota</taxon>
        <taxon>Bacilli</taxon>
        <taxon>Bacillales</taxon>
        <taxon>Staphylococcaceae</taxon>
        <taxon>Staphylococcus</taxon>
    </lineage>
</organism>
<reference evidence="9 10" key="1">
    <citation type="submission" date="2018-06" db="EMBL/GenBank/DDBJ databases">
        <authorList>
            <consortium name="Pathogen Informatics"/>
            <person name="Doyle S."/>
        </authorList>
    </citation>
    <scope>NUCLEOTIDE SEQUENCE [LARGE SCALE GENOMIC DNA]</scope>
    <source>
        <strain evidence="9 10">NCTC12195</strain>
    </source>
</reference>
<dbReference type="InterPro" id="IPR018170">
    <property type="entry name" value="Aldo/ket_reductase_CS"/>
</dbReference>
<keyword evidence="2" id="KW-0521">NADP</keyword>
<evidence type="ECO:0000256" key="4">
    <source>
        <dbReference type="PIRSR" id="PIRSR000097-1"/>
    </source>
</evidence>
<sequence>MKNLNLLDGQVLPQIGFGTYKLNGSEGVHAIVNALNQGYRVLDTAYNYENEGTVGRAIEISHVSRDQIIITSKLPGRYQDYDAALTAIQESIYRLNVDYIDLYLIHWPNPKQGKYVEAWKALIDAQKAGLIKSIGVCNFTQEHIETLERETGVLPAVNQIELHPYFNQKEMIQFNKEKGIVTEAWSPLGRASTVINDENIATIAEKYNKTIPQIILRWHVQNGVVPIPKSTSISRQIQNKDVFDFALTDEDLEKIDNLTQPDGRLKGQDPDNYEEF</sequence>
<dbReference type="FunFam" id="3.20.20.100:FF:000015">
    <property type="entry name" value="Oxidoreductase, aldo/keto reductase family"/>
    <property type="match status" value="1"/>
</dbReference>
<dbReference type="RefSeq" id="WP_042738724.1">
    <property type="nucleotide sequence ID" value="NZ_BKAX01000003.1"/>
</dbReference>
<evidence type="ECO:0000256" key="1">
    <source>
        <dbReference type="ARBA" id="ARBA00007905"/>
    </source>
</evidence>
<keyword evidence="11" id="KW-1185">Reference proteome</keyword>
<dbReference type="EMBL" id="UHDK01000001">
    <property type="protein sequence ID" value="SUM33003.1"/>
    <property type="molecule type" value="Genomic_DNA"/>
</dbReference>
<comment type="similarity">
    <text evidence="1">Belongs to the aldo/keto reductase family.</text>
</comment>
<dbReference type="Proteomes" id="UP000321057">
    <property type="component" value="Unassembled WGS sequence"/>
</dbReference>
<keyword evidence="3 9" id="KW-0560">Oxidoreductase</keyword>
<dbReference type="Pfam" id="PF00248">
    <property type="entry name" value="Aldo_ket_red"/>
    <property type="match status" value="1"/>
</dbReference>
<dbReference type="Gene3D" id="3.20.20.100">
    <property type="entry name" value="NADP-dependent oxidoreductase domain"/>
    <property type="match status" value="1"/>
</dbReference>
<evidence type="ECO:0000313" key="9">
    <source>
        <dbReference type="EMBL" id="SUM33003.1"/>
    </source>
</evidence>